<dbReference type="AlphaFoldDB" id="A0A0F9J7A2"/>
<gene>
    <name evidence="1" type="ORF">LCGC14_1858420</name>
</gene>
<sequence length="69" mass="8250">MGNKLEEAKRLEEDYRSGCHRFYQRFDHAQALGFQWGYHPPSKREDTNYMMIQRSPLEEATKIGDLENE</sequence>
<reference evidence="1" key="1">
    <citation type="journal article" date="2015" name="Nature">
        <title>Complex archaea that bridge the gap between prokaryotes and eukaryotes.</title>
        <authorList>
            <person name="Spang A."/>
            <person name="Saw J.H."/>
            <person name="Jorgensen S.L."/>
            <person name="Zaremba-Niedzwiedzka K."/>
            <person name="Martijn J."/>
            <person name="Lind A.E."/>
            <person name="van Eijk R."/>
            <person name="Schleper C."/>
            <person name="Guy L."/>
            <person name="Ettema T.J."/>
        </authorList>
    </citation>
    <scope>NUCLEOTIDE SEQUENCE</scope>
</reference>
<proteinExistence type="predicted"/>
<evidence type="ECO:0000313" key="1">
    <source>
        <dbReference type="EMBL" id="KKL95052.1"/>
    </source>
</evidence>
<accession>A0A0F9J7A2</accession>
<protein>
    <submittedName>
        <fullName evidence="1">Uncharacterized protein</fullName>
    </submittedName>
</protein>
<comment type="caution">
    <text evidence="1">The sequence shown here is derived from an EMBL/GenBank/DDBJ whole genome shotgun (WGS) entry which is preliminary data.</text>
</comment>
<organism evidence="1">
    <name type="scientific">marine sediment metagenome</name>
    <dbReference type="NCBI Taxonomy" id="412755"/>
    <lineage>
        <taxon>unclassified sequences</taxon>
        <taxon>metagenomes</taxon>
        <taxon>ecological metagenomes</taxon>
    </lineage>
</organism>
<name>A0A0F9J7A2_9ZZZZ</name>
<dbReference type="EMBL" id="LAZR01018777">
    <property type="protein sequence ID" value="KKL95052.1"/>
    <property type="molecule type" value="Genomic_DNA"/>
</dbReference>